<dbReference type="EMBL" id="BMNC01000003">
    <property type="protein sequence ID" value="GGM85780.1"/>
    <property type="molecule type" value="Genomic_DNA"/>
</dbReference>
<gene>
    <name evidence="1" type="ORF">GCM10011609_22480</name>
</gene>
<comment type="caution">
    <text evidence="1">The sequence shown here is derived from an EMBL/GenBank/DDBJ whole genome shotgun (WGS) entry which is preliminary data.</text>
</comment>
<protein>
    <submittedName>
        <fullName evidence="1">Uncharacterized protein</fullName>
    </submittedName>
</protein>
<reference evidence="2" key="1">
    <citation type="journal article" date="2019" name="Int. J. Syst. Evol. Microbiol.">
        <title>The Global Catalogue of Microorganisms (GCM) 10K type strain sequencing project: providing services to taxonomists for standard genome sequencing and annotation.</title>
        <authorList>
            <consortium name="The Broad Institute Genomics Platform"/>
            <consortium name="The Broad Institute Genome Sequencing Center for Infectious Disease"/>
            <person name="Wu L."/>
            <person name="Ma J."/>
        </authorList>
    </citation>
    <scope>NUCLEOTIDE SEQUENCE [LARGE SCALE GENOMIC DNA]</scope>
    <source>
        <strain evidence="2">CGMCC 4.7319</strain>
    </source>
</reference>
<evidence type="ECO:0000313" key="1">
    <source>
        <dbReference type="EMBL" id="GGM85780.1"/>
    </source>
</evidence>
<sequence length="91" mass="9865">MRFSPLHQAIRDALALLRVTAGADLADRAEQARRRLAEAVTAVPDAPPRALTHIAEADEHLEYGELAEARRSLTAARRLVPGHLSVVPARA</sequence>
<proteinExistence type="predicted"/>
<keyword evidence="2" id="KW-1185">Reference proteome</keyword>
<name>A0ABQ2HLW3_9PSEU</name>
<organism evidence="1 2">
    <name type="scientific">Lentzea pudingi</name>
    <dbReference type="NCBI Taxonomy" id="1789439"/>
    <lineage>
        <taxon>Bacteria</taxon>
        <taxon>Bacillati</taxon>
        <taxon>Actinomycetota</taxon>
        <taxon>Actinomycetes</taxon>
        <taxon>Pseudonocardiales</taxon>
        <taxon>Pseudonocardiaceae</taxon>
        <taxon>Lentzea</taxon>
    </lineage>
</organism>
<evidence type="ECO:0000313" key="2">
    <source>
        <dbReference type="Proteomes" id="UP000597656"/>
    </source>
</evidence>
<accession>A0ABQ2HLW3</accession>
<dbReference type="RefSeq" id="WP_189154621.1">
    <property type="nucleotide sequence ID" value="NZ_BMNC01000003.1"/>
</dbReference>
<dbReference type="Proteomes" id="UP000597656">
    <property type="component" value="Unassembled WGS sequence"/>
</dbReference>